<dbReference type="EMBL" id="KQ435840">
    <property type="protein sequence ID" value="KOX71329.1"/>
    <property type="molecule type" value="Genomic_DNA"/>
</dbReference>
<evidence type="ECO:0000313" key="2">
    <source>
        <dbReference type="EMBL" id="KOX71329.1"/>
    </source>
</evidence>
<dbReference type="OrthoDB" id="7687320at2759"/>
<evidence type="ECO:0000313" key="3">
    <source>
        <dbReference type="Proteomes" id="UP000053105"/>
    </source>
</evidence>
<name>A0A0M8ZX24_9HYME</name>
<dbReference type="AlphaFoldDB" id="A0A0M8ZX24"/>
<accession>A0A0M8ZX24</accession>
<gene>
    <name evidence="2" type="ORF">WN51_01602</name>
</gene>
<evidence type="ECO:0000256" key="1">
    <source>
        <dbReference type="SAM" id="MobiDB-lite"/>
    </source>
</evidence>
<reference evidence="2 3" key="1">
    <citation type="submission" date="2015-07" db="EMBL/GenBank/DDBJ databases">
        <title>The genome of Melipona quadrifasciata.</title>
        <authorList>
            <person name="Pan H."/>
            <person name="Kapheim K."/>
        </authorList>
    </citation>
    <scope>NUCLEOTIDE SEQUENCE [LARGE SCALE GENOMIC DNA]</scope>
    <source>
        <strain evidence="2">0111107301</strain>
        <tissue evidence="2">Whole body</tissue>
    </source>
</reference>
<dbReference type="Proteomes" id="UP000053105">
    <property type="component" value="Unassembled WGS sequence"/>
</dbReference>
<protein>
    <submittedName>
        <fullName evidence="2">Uncharacterized protein</fullName>
    </submittedName>
</protein>
<feature type="compositionally biased region" description="Basic and acidic residues" evidence="1">
    <location>
        <begin position="182"/>
        <end position="195"/>
    </location>
</feature>
<organism evidence="2 3">
    <name type="scientific">Melipona quadrifasciata</name>
    <dbReference type="NCBI Taxonomy" id="166423"/>
    <lineage>
        <taxon>Eukaryota</taxon>
        <taxon>Metazoa</taxon>
        <taxon>Ecdysozoa</taxon>
        <taxon>Arthropoda</taxon>
        <taxon>Hexapoda</taxon>
        <taxon>Insecta</taxon>
        <taxon>Pterygota</taxon>
        <taxon>Neoptera</taxon>
        <taxon>Endopterygota</taxon>
        <taxon>Hymenoptera</taxon>
        <taxon>Apocrita</taxon>
        <taxon>Aculeata</taxon>
        <taxon>Apoidea</taxon>
        <taxon>Anthophila</taxon>
        <taxon>Apidae</taxon>
        <taxon>Melipona</taxon>
    </lineage>
</organism>
<proteinExistence type="predicted"/>
<feature type="region of interest" description="Disordered" evidence="1">
    <location>
        <begin position="181"/>
        <end position="205"/>
    </location>
</feature>
<keyword evidence="3" id="KW-1185">Reference proteome</keyword>
<sequence length="318" mass="35873">MFGSGSLPLERDFVDLDDDEALSPRDTVYYPFWLLRPIYDQDDIGYNTNRRSTMSYANVGCINRLKSEDLGLTLKLHWERLPIFMLNSQIKIKNNFLHKHQKLKVPVLNLLTLSLYSVQIPPGGTSFIIVNYSPAIFTNLSRVKHVVKFSIFQRDSREVIALVNIKEEFIANINTKTTRASGQKEKAFEGGETEKGNNVQDTGNDKRETTLSNMRGLTLRINRELAVAVAVREHARGVKLPQGSLAVLLGRASEDLVVVGVVQQAQHLGERQVDVDVLGTANYGSTVQTIYLKRVPTHNKFKDEQASSIEISNKIYIR</sequence>